<proteinExistence type="predicted"/>
<feature type="region of interest" description="Disordered" evidence="1">
    <location>
        <begin position="232"/>
        <end position="261"/>
    </location>
</feature>
<organism evidence="3 4">
    <name type="scientific">Tectimicrobiota bacterium</name>
    <dbReference type="NCBI Taxonomy" id="2528274"/>
    <lineage>
        <taxon>Bacteria</taxon>
        <taxon>Pseudomonadati</taxon>
        <taxon>Nitrospinota/Tectimicrobiota group</taxon>
        <taxon>Candidatus Tectimicrobiota</taxon>
    </lineage>
</organism>
<feature type="domain" description="DUF4277" evidence="2">
    <location>
        <begin position="1"/>
        <end position="95"/>
    </location>
</feature>
<name>A0A937W2C0_UNCTE</name>
<feature type="compositionally biased region" description="Low complexity" evidence="1">
    <location>
        <begin position="235"/>
        <end position="247"/>
    </location>
</feature>
<dbReference type="Pfam" id="PF14104">
    <property type="entry name" value="DUF4277"/>
    <property type="match status" value="1"/>
</dbReference>
<evidence type="ECO:0000313" key="4">
    <source>
        <dbReference type="Proteomes" id="UP000712673"/>
    </source>
</evidence>
<sequence length="403" mass="44217">MFDALGIGDVLDQATQQHPAMRDLTVGEAVKATVLHGLGFVNHALSLVPRFFHQKPTARLVSPRVRPAQRHEDALGRAFDTLYAYGVTARYSLIAATAAKRLDLTPRCAHLDRTSFHVDGRYNRDEEPEGQVVHSTKGYSRDHRPDLHQVMLALSVAHQAGIPLLMKPRSGHSSDPRECGQVVKDHVAPLHTTYGTPSLVAESARYHADKLQQLAETKRQWITRVPATLREAHAARAQADPQAMAPRTPGSRSQGLTSTSGGVAQRGLLVDSAHRHAQAQHTVDTQRLTQGQREVAAFQQLRRRPFACAADAPQALATLTQGVHATFLHERAGRATPRSGTRGRPRPGAQPTHTLDTIDGVLASSLATRAPWLTDKSRPLYFSSRFLVLKHKSRLPTFGILLL</sequence>
<dbReference type="AlphaFoldDB" id="A0A937W2C0"/>
<protein>
    <submittedName>
        <fullName evidence="3">IS1634 family transposase</fullName>
    </submittedName>
</protein>
<dbReference type="Proteomes" id="UP000712673">
    <property type="component" value="Unassembled WGS sequence"/>
</dbReference>
<evidence type="ECO:0000313" key="3">
    <source>
        <dbReference type="EMBL" id="MBM3224918.1"/>
    </source>
</evidence>
<dbReference type="NCBIfam" id="NF033559">
    <property type="entry name" value="transpos_IS1634"/>
    <property type="match status" value="1"/>
</dbReference>
<feature type="compositionally biased region" description="Low complexity" evidence="1">
    <location>
        <begin position="334"/>
        <end position="349"/>
    </location>
</feature>
<feature type="compositionally biased region" description="Polar residues" evidence="1">
    <location>
        <begin position="250"/>
        <end position="261"/>
    </location>
</feature>
<evidence type="ECO:0000256" key="1">
    <source>
        <dbReference type="SAM" id="MobiDB-lite"/>
    </source>
</evidence>
<gene>
    <name evidence="3" type="ORF">FJZ47_14095</name>
</gene>
<dbReference type="InterPro" id="IPR047654">
    <property type="entry name" value="IS1634_transpos"/>
</dbReference>
<comment type="caution">
    <text evidence="3">The sequence shown here is derived from an EMBL/GenBank/DDBJ whole genome shotgun (WGS) entry which is preliminary data.</text>
</comment>
<dbReference type="EMBL" id="VGLS01000436">
    <property type="protein sequence ID" value="MBM3224918.1"/>
    <property type="molecule type" value="Genomic_DNA"/>
</dbReference>
<dbReference type="PANTHER" id="PTHR34614:SF2">
    <property type="entry name" value="TRANSPOSASE IS4-LIKE DOMAIN-CONTAINING PROTEIN"/>
    <property type="match status" value="1"/>
</dbReference>
<dbReference type="InterPro" id="IPR025457">
    <property type="entry name" value="DUF4277"/>
</dbReference>
<accession>A0A937W2C0</accession>
<evidence type="ECO:0000259" key="2">
    <source>
        <dbReference type="Pfam" id="PF14104"/>
    </source>
</evidence>
<reference evidence="3" key="1">
    <citation type="submission" date="2019-03" db="EMBL/GenBank/DDBJ databases">
        <title>Lake Tanganyika Metagenome-Assembled Genomes (MAGs).</title>
        <authorList>
            <person name="Tran P."/>
        </authorList>
    </citation>
    <scope>NUCLEOTIDE SEQUENCE</scope>
    <source>
        <strain evidence="3">K_DeepCast_65m_m2_066</strain>
    </source>
</reference>
<feature type="region of interest" description="Disordered" evidence="1">
    <location>
        <begin position="328"/>
        <end position="355"/>
    </location>
</feature>
<feature type="region of interest" description="Disordered" evidence="1">
    <location>
        <begin position="120"/>
        <end position="141"/>
    </location>
</feature>
<dbReference type="PANTHER" id="PTHR34614">
    <property type="match status" value="1"/>
</dbReference>